<dbReference type="AlphaFoldDB" id="A0A0K0D4Y2"/>
<feature type="region of interest" description="Disordered" evidence="1">
    <location>
        <begin position="85"/>
        <end position="114"/>
    </location>
</feature>
<sequence>MSAGIDSTCVSQRHLQPLRNTRHAPNCERKKNIKIYWTLDVYKNSRNFDNLIKIFLKKKRGSGIKIKCIECRLFQAKEKNSKLTPEDGDFGTEFSDGEESLPEIDFSTDEKGKNDNEDYYEQVGVFAAQKSVVEMWTGFHTALPEISFSIDGDDESDNEDTLTEIKAVLPSSTLEVVGNTTVVENFCSSRKCVEFKTEKKTNKLPIFQMWTTSTEKPLSLTTFSHLTITSEQTTRNHRKESDYYAMYYND</sequence>
<evidence type="ECO:0000256" key="1">
    <source>
        <dbReference type="SAM" id="MobiDB-lite"/>
    </source>
</evidence>
<name>A0A0K0D4Y2_ANGCA</name>
<organism evidence="2 3">
    <name type="scientific">Angiostrongylus cantonensis</name>
    <name type="common">Rat lungworm</name>
    <dbReference type="NCBI Taxonomy" id="6313"/>
    <lineage>
        <taxon>Eukaryota</taxon>
        <taxon>Metazoa</taxon>
        <taxon>Ecdysozoa</taxon>
        <taxon>Nematoda</taxon>
        <taxon>Chromadorea</taxon>
        <taxon>Rhabditida</taxon>
        <taxon>Rhabditina</taxon>
        <taxon>Rhabditomorpha</taxon>
        <taxon>Strongyloidea</taxon>
        <taxon>Metastrongylidae</taxon>
        <taxon>Angiostrongylus</taxon>
    </lineage>
</organism>
<dbReference type="WBParaSite" id="ACAC_0000512701-mRNA-1">
    <property type="protein sequence ID" value="ACAC_0000512701-mRNA-1"/>
    <property type="gene ID" value="ACAC_0000512701"/>
</dbReference>
<dbReference type="Proteomes" id="UP000035642">
    <property type="component" value="Unassembled WGS sequence"/>
</dbReference>
<evidence type="ECO:0000313" key="3">
    <source>
        <dbReference type="WBParaSite" id="ACAC_0000512701-mRNA-1"/>
    </source>
</evidence>
<feature type="compositionally biased region" description="Acidic residues" evidence="1">
    <location>
        <begin position="86"/>
        <end position="102"/>
    </location>
</feature>
<reference evidence="2" key="1">
    <citation type="submission" date="2012-09" db="EMBL/GenBank/DDBJ databases">
        <authorList>
            <person name="Martin A.A."/>
        </authorList>
    </citation>
    <scope>NUCLEOTIDE SEQUENCE</scope>
</reference>
<accession>A0A0K0D4Y2</accession>
<keyword evidence="2" id="KW-1185">Reference proteome</keyword>
<evidence type="ECO:0000313" key="2">
    <source>
        <dbReference type="Proteomes" id="UP000035642"/>
    </source>
</evidence>
<protein>
    <submittedName>
        <fullName evidence="3">Uncharacterized protein</fullName>
    </submittedName>
</protein>
<proteinExistence type="predicted"/>
<reference evidence="3" key="2">
    <citation type="submission" date="2017-02" db="UniProtKB">
        <authorList>
            <consortium name="WormBaseParasite"/>
        </authorList>
    </citation>
    <scope>IDENTIFICATION</scope>
</reference>